<gene>
    <name evidence="1" type="ordered locus">BMS_1522</name>
</gene>
<protein>
    <submittedName>
        <fullName evidence="1">Uncharacterized protein</fullName>
    </submittedName>
</protein>
<dbReference type="PATRIC" id="fig|862908.3.peg.1450"/>
<dbReference type="Proteomes" id="UP000008963">
    <property type="component" value="Chromosome"/>
</dbReference>
<dbReference type="AlphaFoldDB" id="E1X0P0"/>
<accession>E1X0P0</accession>
<dbReference type="HOGENOM" id="CLU_2167434_0_0_7"/>
<reference evidence="2" key="1">
    <citation type="journal article" date="2013" name="ISME J.">
        <title>A small predatory core genome in the divergent marine Bacteriovorax marinus SJ and the terrestrial Bdellovibrio bacteriovorus.</title>
        <authorList>
            <person name="Crossman L.C."/>
            <person name="Chen H."/>
            <person name="Cerdeno-Tarraga A.M."/>
            <person name="Brooks K."/>
            <person name="Quail M.A."/>
            <person name="Pineiro S.A."/>
            <person name="Hobley L."/>
            <person name="Sockett R.E."/>
            <person name="Bentley S.D."/>
            <person name="Parkhill J."/>
            <person name="Williams H.N."/>
            <person name="Stine O.C."/>
        </authorList>
    </citation>
    <scope>NUCLEOTIDE SEQUENCE [LARGE SCALE GENOMIC DNA]</scope>
    <source>
        <strain evidence="2">ATCC BAA-682 / DSM 15412 / SJ</strain>
    </source>
</reference>
<dbReference type="RefSeq" id="WP_014244161.1">
    <property type="nucleotide sequence ID" value="NC_016620.1"/>
</dbReference>
<dbReference type="OrthoDB" id="5298854at2"/>
<evidence type="ECO:0000313" key="1">
    <source>
        <dbReference type="EMBL" id="CBW26378.1"/>
    </source>
</evidence>
<keyword evidence="2" id="KW-1185">Reference proteome</keyword>
<name>E1X0P0_HALMS</name>
<organism evidence="1 2">
    <name type="scientific">Halobacteriovorax marinus (strain ATCC BAA-682 / DSM 15412 / SJ)</name>
    <name type="common">Bacteriovorax marinus</name>
    <dbReference type="NCBI Taxonomy" id="862908"/>
    <lineage>
        <taxon>Bacteria</taxon>
        <taxon>Pseudomonadati</taxon>
        <taxon>Bdellovibrionota</taxon>
        <taxon>Bacteriovoracia</taxon>
        <taxon>Bacteriovoracales</taxon>
        <taxon>Halobacteriovoraceae</taxon>
        <taxon>Halobacteriovorax</taxon>
    </lineage>
</organism>
<evidence type="ECO:0000313" key="2">
    <source>
        <dbReference type="Proteomes" id="UP000008963"/>
    </source>
</evidence>
<proteinExistence type="predicted"/>
<dbReference type="EMBL" id="FQ312005">
    <property type="protein sequence ID" value="CBW26378.1"/>
    <property type="molecule type" value="Genomic_DNA"/>
</dbReference>
<dbReference type="KEGG" id="bmx:BMS_1522"/>
<sequence length="110" mass="12795">MKESIQNSADNLVMFPAAKNFPVETSSEQELINNDPLEALLNEFAHIPSQDEIYDEDELIEESAPVQKKLGQLERILLIHQQLKKLEDTTQRMKYLIDEIEDFLPKKVNR</sequence>